<dbReference type="Gene3D" id="3.20.20.80">
    <property type="entry name" value="Glycosidases"/>
    <property type="match status" value="1"/>
</dbReference>
<dbReference type="KEGG" id="ahel:Q31a_03790"/>
<organism evidence="2 3">
    <name type="scientific">Aureliella helgolandensis</name>
    <dbReference type="NCBI Taxonomy" id="2527968"/>
    <lineage>
        <taxon>Bacteria</taxon>
        <taxon>Pseudomonadati</taxon>
        <taxon>Planctomycetota</taxon>
        <taxon>Planctomycetia</taxon>
        <taxon>Pirellulales</taxon>
        <taxon>Pirellulaceae</taxon>
        <taxon>Aureliella</taxon>
    </lineage>
</organism>
<reference evidence="2 3" key="1">
    <citation type="submission" date="2019-02" db="EMBL/GenBank/DDBJ databases">
        <title>Deep-cultivation of Planctomycetes and their phenomic and genomic characterization uncovers novel biology.</title>
        <authorList>
            <person name="Wiegand S."/>
            <person name="Jogler M."/>
            <person name="Boedeker C."/>
            <person name="Pinto D."/>
            <person name="Vollmers J."/>
            <person name="Rivas-Marin E."/>
            <person name="Kohn T."/>
            <person name="Peeters S.H."/>
            <person name="Heuer A."/>
            <person name="Rast P."/>
            <person name="Oberbeckmann S."/>
            <person name="Bunk B."/>
            <person name="Jeske O."/>
            <person name="Meyerdierks A."/>
            <person name="Storesund J.E."/>
            <person name="Kallscheuer N."/>
            <person name="Luecker S."/>
            <person name="Lage O.M."/>
            <person name="Pohl T."/>
            <person name="Merkel B.J."/>
            <person name="Hornburger P."/>
            <person name="Mueller R.-W."/>
            <person name="Bruemmer F."/>
            <person name="Labrenz M."/>
            <person name="Spormann A.M."/>
            <person name="Op den Camp H."/>
            <person name="Overmann J."/>
            <person name="Amann R."/>
            <person name="Jetten M.S.M."/>
            <person name="Mascher T."/>
            <person name="Medema M.H."/>
            <person name="Devos D.P."/>
            <person name="Kaster A.-K."/>
            <person name="Ovreas L."/>
            <person name="Rohde M."/>
            <person name="Galperin M.Y."/>
            <person name="Jogler C."/>
        </authorList>
    </citation>
    <scope>NUCLEOTIDE SEQUENCE [LARGE SCALE GENOMIC DNA]</scope>
    <source>
        <strain evidence="2 3">Q31a</strain>
    </source>
</reference>
<evidence type="ECO:0008006" key="4">
    <source>
        <dbReference type="Google" id="ProtNLM"/>
    </source>
</evidence>
<feature type="region of interest" description="Disordered" evidence="1">
    <location>
        <begin position="1330"/>
        <end position="1354"/>
    </location>
</feature>
<sequence length="1368" mass="150367">MLGGHGCPNVADLANSPNSPTSLPRCLACIRHSLALTVGRGLRSGVCVMLALWALSLGLQAGLGFQLFGALLAQDVEGNTAVQCDLRIVWGGDVSRSYAGSVEVDRGTLRLVRNLSLQPDSIAKVREATLTKLEISPYSPSPFGGMDVRVSGTLSTRMTVKLNDPVTGGTVEHSATLAELLSGNWIRSLDDRGARLAVERQAYDRLRVNTGREQPIFDAGEAWKPTVSGYRTGLPAGEYQLRARFVDSRGLASEASQTRVQLDATGSFPVATELDLQIPQVAGGYQLELTLHRSTFVSALVSTSAELNRRVDLVVFDAGSSAQKIVDWQLVGEIDALLASRPGSLAWIMPADLLSAWEPKALSGMSAKLQSYNPLASVTSKPLSHGRLGSRHWAAESVAGEQPGECLTIAPGAWLAIPLGNLEEGVPHRLRVRVPTDQPMKLAVSMRNPNAAGEYSSLNEDSGLTIHPRETNSTQELVTHDVIFWPGTSEQYALLANPSETLDASVCSVTLEKSALERGAIPATPFATDVRKVGVYLDKPLLADGLGAMRQRDPLTGRVFESWDTWHSAVEHLSQYMTWMGANTVVIKVFEDGGAIYPSQVLQPTARFDNGTFYSDSRSETIKDAVELLLRHCDRDGRYVVLALNLDTELPGLNRWLDDPQAMEEMVQRTFDRSEYRAQQGSSRRSLRRYNPLDSRVQAELVAVINELAERYGSHPSLAGISLQLDRNSQLLFAGDRWGYNDRSLAEYQREVQANLPKVESLEAVFSTGAIRQGYLNWRAQELTNFFTKLSAPLVRANPKAKLYLNASRLWEESPEAYEFFQPDQILRQPADFLLAQGISPQRLANLPSVELLRGQLDQQVDSVNSQDWIRQLAAARALHGLPESQRASVLLHQSTHGMPLSNSPESTSLTPQGLAAAWVYAQPTRPGDFSTKDIVGQVFEADPTLLVVGGWLPLFGQEEATKGVYQVLTSLPSVPLKPMDSQARDSNIRVRYGEQAGRYYVQVVNNAPWSERIQLAVKAPSFEGQPRVLPGSQVLFEVEQSEAKSLSANQTWVMVMPPYSLAGIEVQSSELELLAVRNTPANEAIRSIASQLETLEMLITQAADPTLQNVLANVDGEFETWGNDGLPHGWNVSTLPQVVIQRSDEFPHGGRSSLRIESRGRSDASAWIQSRGFQPPATGRLAIDVWLRTTAVSDPLLVRVSVWGRKSNGARYERSQQFGGLSESRSNLPIDWGRRPMQLFVGDVPVDELNELHLAVELIGPGQIWVDDVKIFESCLQPDERIHMRGQLLVAKERLAEGNPYAAEQLLDSHWGRYLSEFKPVSMDSLQATAGVSPRSGGTASGKPGQWNSSPPVLQQWRDALRNRWRR</sequence>
<proteinExistence type="predicted"/>
<gene>
    <name evidence="2" type="ORF">Q31a_03790</name>
</gene>
<dbReference type="Gene3D" id="2.60.120.260">
    <property type="entry name" value="Galactose-binding domain-like"/>
    <property type="match status" value="1"/>
</dbReference>
<keyword evidence="3" id="KW-1185">Reference proteome</keyword>
<evidence type="ECO:0000256" key="1">
    <source>
        <dbReference type="SAM" id="MobiDB-lite"/>
    </source>
</evidence>
<accession>A0A518G0J5</accession>
<name>A0A518G0J5_9BACT</name>
<dbReference type="Proteomes" id="UP000318017">
    <property type="component" value="Chromosome"/>
</dbReference>
<dbReference type="EMBL" id="CP036298">
    <property type="protein sequence ID" value="QDV22096.1"/>
    <property type="molecule type" value="Genomic_DNA"/>
</dbReference>
<dbReference type="RefSeq" id="WP_145073101.1">
    <property type="nucleotide sequence ID" value="NZ_CP036298.1"/>
</dbReference>
<protein>
    <recommendedName>
        <fullName evidence="4">Glycosyl hydrolase-like 10 domain-containing protein</fullName>
    </recommendedName>
</protein>
<evidence type="ECO:0000313" key="3">
    <source>
        <dbReference type="Proteomes" id="UP000318017"/>
    </source>
</evidence>
<evidence type="ECO:0000313" key="2">
    <source>
        <dbReference type="EMBL" id="QDV22096.1"/>
    </source>
</evidence>
<dbReference type="OrthoDB" id="271087at2"/>